<dbReference type="PANTHER" id="PTHR45631">
    <property type="entry name" value="OS07G0107800 PROTEIN-RELATED"/>
    <property type="match status" value="1"/>
</dbReference>
<name>A0A7J0EWM2_9ERIC</name>
<dbReference type="GO" id="GO:0016020">
    <property type="term" value="C:membrane"/>
    <property type="evidence" value="ECO:0007669"/>
    <property type="project" value="UniProtKB-SubCell"/>
</dbReference>
<evidence type="ECO:0000259" key="2">
    <source>
        <dbReference type="Pfam" id="PF12819"/>
    </source>
</evidence>
<dbReference type="PANTHER" id="PTHR45631:SF45">
    <property type="entry name" value="LEUCINE-RICH REPEAT (LRR) FAMILY PROTEIN"/>
    <property type="match status" value="1"/>
</dbReference>
<accession>A0A7J0EWM2</accession>
<dbReference type="Proteomes" id="UP000585474">
    <property type="component" value="Unassembled WGS sequence"/>
</dbReference>
<gene>
    <name evidence="3" type="ORF">Acr_07g0002040</name>
</gene>
<sequence>MPDGLSSYYEIIVIAQMKTLCVCLARNEHTGSASPFISAVELQSLEDSVYNSTDFGKYGLATVARNNFGYDGDTNSFSDDQFNRFWQPFTDNNPVVVCQSNAAPSHFWNIPPSKALSTALTTSRGKTLTIKWPPFALPEGDYYDFYNDINVTTNGVTVYTGQRLLSGQTEIVLTPKNDSPYLDQGLVEIKKMEMEKLENPTVQDLIAIEELARRFDNRIFRLVWRSMSTERKFMDGSYVF</sequence>
<dbReference type="EMBL" id="BJWL01000007">
    <property type="protein sequence ID" value="GFY90007.1"/>
    <property type="molecule type" value="Genomic_DNA"/>
</dbReference>
<evidence type="ECO:0000313" key="4">
    <source>
        <dbReference type="Proteomes" id="UP000585474"/>
    </source>
</evidence>
<dbReference type="OrthoDB" id="1987341at2759"/>
<comment type="caution">
    <text evidence="3">The sequence shown here is derived from an EMBL/GenBank/DDBJ whole genome shotgun (WGS) entry which is preliminary data.</text>
</comment>
<organism evidence="3 4">
    <name type="scientific">Actinidia rufa</name>
    <dbReference type="NCBI Taxonomy" id="165716"/>
    <lineage>
        <taxon>Eukaryota</taxon>
        <taxon>Viridiplantae</taxon>
        <taxon>Streptophyta</taxon>
        <taxon>Embryophyta</taxon>
        <taxon>Tracheophyta</taxon>
        <taxon>Spermatophyta</taxon>
        <taxon>Magnoliopsida</taxon>
        <taxon>eudicotyledons</taxon>
        <taxon>Gunneridae</taxon>
        <taxon>Pentapetalae</taxon>
        <taxon>asterids</taxon>
        <taxon>Ericales</taxon>
        <taxon>Actinidiaceae</taxon>
        <taxon>Actinidia</taxon>
    </lineage>
</organism>
<evidence type="ECO:0000256" key="1">
    <source>
        <dbReference type="ARBA" id="ARBA00004167"/>
    </source>
</evidence>
<comment type="subcellular location">
    <subcellularLocation>
        <location evidence="1">Membrane</location>
        <topology evidence="1">Single-pass membrane protein</topology>
    </subcellularLocation>
</comment>
<dbReference type="AlphaFoldDB" id="A0A7J0EWM2"/>
<evidence type="ECO:0000313" key="3">
    <source>
        <dbReference type="EMBL" id="GFY90007.1"/>
    </source>
</evidence>
<dbReference type="InterPro" id="IPR024788">
    <property type="entry name" value="Malectin-like_Carb-bd_dom"/>
</dbReference>
<dbReference type="Pfam" id="PF12819">
    <property type="entry name" value="Malectin_like"/>
    <property type="match status" value="1"/>
</dbReference>
<feature type="domain" description="Malectin-like" evidence="2">
    <location>
        <begin position="7"/>
        <end position="143"/>
    </location>
</feature>
<protein>
    <submittedName>
        <fullName evidence="3">Leucine-rich repeat (LRR) family protein</fullName>
    </submittedName>
</protein>
<keyword evidence="4" id="KW-1185">Reference proteome</keyword>
<proteinExistence type="predicted"/>
<reference evidence="3 4" key="1">
    <citation type="submission" date="2019-07" db="EMBL/GenBank/DDBJ databases">
        <title>De Novo Assembly of kiwifruit Actinidia rufa.</title>
        <authorList>
            <person name="Sugita-Konishi S."/>
            <person name="Sato K."/>
            <person name="Mori E."/>
            <person name="Abe Y."/>
            <person name="Kisaki G."/>
            <person name="Hamano K."/>
            <person name="Suezawa K."/>
            <person name="Otani M."/>
            <person name="Fukuda T."/>
            <person name="Manabe T."/>
            <person name="Gomi K."/>
            <person name="Tabuchi M."/>
            <person name="Akimitsu K."/>
            <person name="Kataoka I."/>
        </authorList>
    </citation>
    <scope>NUCLEOTIDE SEQUENCE [LARGE SCALE GENOMIC DNA]</scope>
    <source>
        <strain evidence="4">cv. Fuchu</strain>
    </source>
</reference>